<dbReference type="EMBL" id="JADGKB010000070">
    <property type="protein sequence ID" value="KAJ3255207.1"/>
    <property type="molecule type" value="Genomic_DNA"/>
</dbReference>
<comment type="caution">
    <text evidence="2">The sequence shown here is derived from an EMBL/GenBank/DDBJ whole genome shotgun (WGS) entry which is preliminary data.</text>
</comment>
<evidence type="ECO:0000256" key="1">
    <source>
        <dbReference type="SAM" id="Coils"/>
    </source>
</evidence>
<proteinExistence type="predicted"/>
<keyword evidence="3" id="KW-1185">Reference proteome</keyword>
<sequence length="192" mass="22265">MFSCFGLFSNQKQIQPAPNDAATPHMQPLLEYEATISQLQAQVKLNEQNMELLNKENLEQQETIDRLQKQSDLYKYSRDAARLHARNQEKEIQKLKALVEEFKQEYNATGQVFQELQAQIVQLQTKLSLNKNIRVVEKGDSVAVYTREGVRMVPIKIQSPVNNRWIEFNGKRHKQLKKDGLVDKYGIPRNPA</sequence>
<dbReference type="AlphaFoldDB" id="A0AAD5UEC9"/>
<protein>
    <submittedName>
        <fullName evidence="2">Uncharacterized protein</fullName>
    </submittedName>
</protein>
<keyword evidence="1" id="KW-0175">Coiled coil</keyword>
<accession>A0AAD5UEC9</accession>
<gene>
    <name evidence="2" type="ORF">HK103_006576</name>
</gene>
<evidence type="ECO:0000313" key="2">
    <source>
        <dbReference type="EMBL" id="KAJ3255207.1"/>
    </source>
</evidence>
<reference evidence="2" key="1">
    <citation type="submission" date="2020-05" db="EMBL/GenBank/DDBJ databases">
        <title>Phylogenomic resolution of chytrid fungi.</title>
        <authorList>
            <person name="Stajich J.E."/>
            <person name="Amses K."/>
            <person name="Simmons R."/>
            <person name="Seto K."/>
            <person name="Myers J."/>
            <person name="Bonds A."/>
            <person name="Quandt C.A."/>
            <person name="Barry K."/>
            <person name="Liu P."/>
            <person name="Grigoriev I."/>
            <person name="Longcore J.E."/>
            <person name="James T.Y."/>
        </authorList>
    </citation>
    <scope>NUCLEOTIDE SEQUENCE</scope>
    <source>
        <strain evidence="2">PLAUS21</strain>
    </source>
</reference>
<evidence type="ECO:0000313" key="3">
    <source>
        <dbReference type="Proteomes" id="UP001210925"/>
    </source>
</evidence>
<organism evidence="2 3">
    <name type="scientific">Boothiomyces macroporosus</name>
    <dbReference type="NCBI Taxonomy" id="261099"/>
    <lineage>
        <taxon>Eukaryota</taxon>
        <taxon>Fungi</taxon>
        <taxon>Fungi incertae sedis</taxon>
        <taxon>Chytridiomycota</taxon>
        <taxon>Chytridiomycota incertae sedis</taxon>
        <taxon>Chytridiomycetes</taxon>
        <taxon>Rhizophydiales</taxon>
        <taxon>Terramycetaceae</taxon>
        <taxon>Boothiomyces</taxon>
    </lineage>
</organism>
<feature type="coiled-coil region" evidence="1">
    <location>
        <begin position="29"/>
        <end position="119"/>
    </location>
</feature>
<name>A0AAD5UEC9_9FUNG</name>
<dbReference type="Proteomes" id="UP001210925">
    <property type="component" value="Unassembled WGS sequence"/>
</dbReference>